<sequence length="102" mass="11035">MSQKEILIAGIHPDIVQTVVRLINSQPNWNGTGAIGVAEAKALCTTRHFDVVLFGGGIEEADEQQLTRFFTQHHPKIICLRHYGGGSGLLYAEIHQALAAGS</sequence>
<dbReference type="EMBL" id="FTOR01000006">
    <property type="protein sequence ID" value="SIT25295.1"/>
    <property type="molecule type" value="Genomic_DNA"/>
</dbReference>
<proteinExistence type="predicted"/>
<dbReference type="RefSeq" id="WP_076380470.1">
    <property type="nucleotide sequence ID" value="NZ_AP017422.1"/>
</dbReference>
<evidence type="ECO:0000313" key="2">
    <source>
        <dbReference type="Proteomes" id="UP000186917"/>
    </source>
</evidence>
<gene>
    <name evidence="1" type="ORF">SAMN05421788_106279</name>
</gene>
<keyword evidence="2" id="KW-1185">Reference proteome</keyword>
<evidence type="ECO:0000313" key="1">
    <source>
        <dbReference type="EMBL" id="SIT25295.1"/>
    </source>
</evidence>
<reference evidence="2" key="1">
    <citation type="submission" date="2017-01" db="EMBL/GenBank/DDBJ databases">
        <authorList>
            <person name="Varghese N."/>
            <person name="Submissions S."/>
        </authorList>
    </citation>
    <scope>NUCLEOTIDE SEQUENCE [LARGE SCALE GENOMIC DNA]</scope>
    <source>
        <strain evidence="2">DSM 21054</strain>
    </source>
</reference>
<dbReference type="STRING" id="477680.SAMN05421788_106279"/>
<evidence type="ECO:0008006" key="3">
    <source>
        <dbReference type="Google" id="ProtNLM"/>
    </source>
</evidence>
<dbReference type="KEGG" id="fln:FLA_2228"/>
<protein>
    <recommendedName>
        <fullName evidence="3">Response regulatory domain-containing protein</fullName>
    </recommendedName>
</protein>
<name>A0A173MF30_9BACT</name>
<dbReference type="OrthoDB" id="677818at2"/>
<organism evidence="1 2">
    <name type="scientific">Filimonas lacunae</name>
    <dbReference type="NCBI Taxonomy" id="477680"/>
    <lineage>
        <taxon>Bacteria</taxon>
        <taxon>Pseudomonadati</taxon>
        <taxon>Bacteroidota</taxon>
        <taxon>Chitinophagia</taxon>
        <taxon>Chitinophagales</taxon>
        <taxon>Chitinophagaceae</taxon>
        <taxon>Filimonas</taxon>
    </lineage>
</organism>
<accession>A0A173MF30</accession>
<dbReference type="Proteomes" id="UP000186917">
    <property type="component" value="Unassembled WGS sequence"/>
</dbReference>
<dbReference type="AlphaFoldDB" id="A0A173MF30"/>